<evidence type="ECO:0000256" key="6">
    <source>
        <dbReference type="ARBA" id="ARBA00022692"/>
    </source>
</evidence>
<dbReference type="SUPFAM" id="SSF54523">
    <property type="entry name" value="Pili subunits"/>
    <property type="match status" value="1"/>
</dbReference>
<dbReference type="PANTHER" id="PTHR38831:SF1">
    <property type="entry name" value="TYPE II SECRETION SYSTEM PROTEIN K-RELATED"/>
    <property type="match status" value="1"/>
</dbReference>
<evidence type="ECO:0000256" key="3">
    <source>
        <dbReference type="ARBA" id="ARBA00022448"/>
    </source>
</evidence>
<dbReference type="EMBL" id="RCZK01000006">
    <property type="protein sequence ID" value="TPG12389.1"/>
    <property type="molecule type" value="Genomic_DNA"/>
</dbReference>
<dbReference type="GO" id="GO:0009306">
    <property type="term" value="P:protein secretion"/>
    <property type="evidence" value="ECO:0007669"/>
    <property type="project" value="InterPro"/>
</dbReference>
<proteinExistence type="inferred from homology"/>
<feature type="domain" description="T2SS protein K second SAM-like" evidence="11">
    <location>
        <begin position="219"/>
        <end position="270"/>
    </location>
</feature>
<dbReference type="Gene3D" id="1.10.40.60">
    <property type="entry name" value="EpsJ-like"/>
    <property type="match status" value="2"/>
</dbReference>
<gene>
    <name evidence="13" type="ORF">EAH84_09530</name>
</gene>
<dbReference type="NCBIfam" id="NF037980">
    <property type="entry name" value="T2SS_GspK"/>
    <property type="match status" value="1"/>
</dbReference>
<dbReference type="Proteomes" id="UP000318413">
    <property type="component" value="Unassembled WGS sequence"/>
</dbReference>
<keyword evidence="14" id="KW-1185">Reference proteome</keyword>
<keyword evidence="7" id="KW-0653">Protein transport</keyword>
<dbReference type="InterPro" id="IPR005628">
    <property type="entry name" value="GspK"/>
</dbReference>
<organism evidence="13 14">
    <name type="scientific">Sphingomonas oligophenolica</name>
    <dbReference type="NCBI Taxonomy" id="301154"/>
    <lineage>
        <taxon>Bacteria</taxon>
        <taxon>Pseudomonadati</taxon>
        <taxon>Pseudomonadota</taxon>
        <taxon>Alphaproteobacteria</taxon>
        <taxon>Sphingomonadales</taxon>
        <taxon>Sphingomonadaceae</taxon>
        <taxon>Sphingomonas</taxon>
    </lineage>
</organism>
<evidence type="ECO:0000259" key="11">
    <source>
        <dbReference type="Pfam" id="PF03934"/>
    </source>
</evidence>
<evidence type="ECO:0000256" key="4">
    <source>
        <dbReference type="ARBA" id="ARBA00022475"/>
    </source>
</evidence>
<dbReference type="GO" id="GO:0005886">
    <property type="term" value="C:plasma membrane"/>
    <property type="evidence" value="ECO:0007669"/>
    <property type="project" value="UniProtKB-SubCell"/>
</dbReference>
<sequence length="324" mass="34027">MPARERGAALLTVLLLVAVIAVLAGTALERLRLSTRLAGNAAAGAQARGYAEAAEALAVTRISNLLGKDNTRVTLAGGWSGAPFGLPLPGGGTAIARVTDGGNCFNLNGLVSESAPGVYTTYPTARVEFARLMRLIQIPAGSADRIAASTADWIDTDQNQQPSGAEDGTYIAKPTPYRTAGTLMADPSELRAIDGVTPDIYATLRPYVCTKPKAELSRINVNTLQPEKAALVAMLYPDTMSVAQAQTMLVRRPPDGYPSVAIFLNGASGIVPDTGGDGQLSVTSGWFALTIDVNLNGTQLREHALIDATRLPARLVSRQWGEQT</sequence>
<keyword evidence="5 10" id="KW-0997">Cell inner membrane</keyword>
<evidence type="ECO:0000256" key="5">
    <source>
        <dbReference type="ARBA" id="ARBA00022519"/>
    </source>
</evidence>
<dbReference type="Pfam" id="PF03934">
    <property type="entry name" value="T2SSK"/>
    <property type="match status" value="1"/>
</dbReference>
<evidence type="ECO:0000259" key="12">
    <source>
        <dbReference type="Pfam" id="PF21687"/>
    </source>
</evidence>
<name>A0A502CJW2_9SPHN</name>
<dbReference type="InterPro" id="IPR049031">
    <property type="entry name" value="T2SSK_SAM-like_1st"/>
</dbReference>
<dbReference type="AlphaFoldDB" id="A0A502CJW2"/>
<evidence type="ECO:0000256" key="1">
    <source>
        <dbReference type="ARBA" id="ARBA00004533"/>
    </source>
</evidence>
<dbReference type="Pfam" id="PF21687">
    <property type="entry name" value="T2SSK_1st"/>
    <property type="match status" value="1"/>
</dbReference>
<evidence type="ECO:0000256" key="10">
    <source>
        <dbReference type="PIRNR" id="PIRNR002786"/>
    </source>
</evidence>
<keyword evidence="9 10" id="KW-0472">Membrane</keyword>
<keyword evidence="3 10" id="KW-0813">Transport</keyword>
<dbReference type="OrthoDB" id="9788973at2"/>
<reference evidence="13 14" key="1">
    <citation type="journal article" date="2019" name="Environ. Microbiol.">
        <title>Species interactions and distinct microbial communities in high Arctic permafrost affected cryosols are associated with the CH4 and CO2 gas fluxes.</title>
        <authorList>
            <person name="Altshuler I."/>
            <person name="Hamel J."/>
            <person name="Turney S."/>
            <person name="Magnuson E."/>
            <person name="Levesque R."/>
            <person name="Greer C."/>
            <person name="Whyte L.G."/>
        </authorList>
    </citation>
    <scope>NUCLEOTIDE SEQUENCE [LARGE SCALE GENOMIC DNA]</scope>
    <source>
        <strain evidence="13 14">S5.1</strain>
    </source>
</reference>
<feature type="domain" description="T2SS protein K first SAM-like" evidence="12">
    <location>
        <begin position="103"/>
        <end position="212"/>
    </location>
</feature>
<keyword evidence="4 10" id="KW-1003">Cell membrane</keyword>
<keyword evidence="8" id="KW-1133">Transmembrane helix</keyword>
<dbReference type="InterPro" id="IPR038072">
    <property type="entry name" value="GspK_central_sf"/>
</dbReference>
<dbReference type="InterPro" id="IPR049179">
    <property type="entry name" value="T2SSK_SAM-like_2nd"/>
</dbReference>
<dbReference type="Gene3D" id="3.30.1300.30">
    <property type="entry name" value="GSPII I/J protein-like"/>
    <property type="match status" value="1"/>
</dbReference>
<comment type="similarity">
    <text evidence="2 10">Belongs to the GSP K family.</text>
</comment>
<accession>A0A502CJW2</accession>
<evidence type="ECO:0000313" key="13">
    <source>
        <dbReference type="EMBL" id="TPG12389.1"/>
    </source>
</evidence>
<evidence type="ECO:0000313" key="14">
    <source>
        <dbReference type="Proteomes" id="UP000318413"/>
    </source>
</evidence>
<evidence type="ECO:0000256" key="7">
    <source>
        <dbReference type="ARBA" id="ARBA00022927"/>
    </source>
</evidence>
<comment type="subcellular location">
    <subcellularLocation>
        <location evidence="1 10">Cell inner membrane</location>
    </subcellularLocation>
</comment>
<protein>
    <recommendedName>
        <fullName evidence="10">Type II secretion system protein K</fullName>
    </recommendedName>
</protein>
<dbReference type="InterPro" id="IPR045584">
    <property type="entry name" value="Pilin-like"/>
</dbReference>
<dbReference type="SUPFAM" id="SSF158544">
    <property type="entry name" value="GspK insert domain-like"/>
    <property type="match status" value="2"/>
</dbReference>
<dbReference type="PIRSF" id="PIRSF002786">
    <property type="entry name" value="XcpX"/>
    <property type="match status" value="1"/>
</dbReference>
<evidence type="ECO:0000256" key="2">
    <source>
        <dbReference type="ARBA" id="ARBA00007246"/>
    </source>
</evidence>
<dbReference type="PANTHER" id="PTHR38831">
    <property type="entry name" value="TYPE II SECRETION SYSTEM PROTEIN K"/>
    <property type="match status" value="1"/>
</dbReference>
<keyword evidence="6" id="KW-0812">Transmembrane</keyword>
<evidence type="ECO:0000256" key="8">
    <source>
        <dbReference type="ARBA" id="ARBA00022989"/>
    </source>
</evidence>
<comment type="caution">
    <text evidence="13">The sequence shown here is derived from an EMBL/GenBank/DDBJ whole genome shotgun (WGS) entry which is preliminary data.</text>
</comment>
<evidence type="ECO:0000256" key="9">
    <source>
        <dbReference type="ARBA" id="ARBA00023136"/>
    </source>
</evidence>